<proteinExistence type="predicted"/>
<sequence length="49" mass="5402">MTLYELMKEYASENPSPSNKENLTPELGGSLSLLHSSLIECDLSNEMQG</sequence>
<organism evidence="1">
    <name type="scientific">marine metagenome</name>
    <dbReference type="NCBI Taxonomy" id="408172"/>
    <lineage>
        <taxon>unclassified sequences</taxon>
        <taxon>metagenomes</taxon>
        <taxon>ecological metagenomes</taxon>
    </lineage>
</organism>
<accession>A0A382LRG4</accession>
<feature type="non-terminal residue" evidence="1">
    <location>
        <position position="49"/>
    </location>
</feature>
<gene>
    <name evidence="1" type="ORF">METZ01_LOCUS291189</name>
</gene>
<evidence type="ECO:0000313" key="1">
    <source>
        <dbReference type="EMBL" id="SVC38335.1"/>
    </source>
</evidence>
<reference evidence="1" key="1">
    <citation type="submission" date="2018-05" db="EMBL/GenBank/DDBJ databases">
        <authorList>
            <person name="Lanie J.A."/>
            <person name="Ng W.-L."/>
            <person name="Kazmierczak K.M."/>
            <person name="Andrzejewski T.M."/>
            <person name="Davidsen T.M."/>
            <person name="Wayne K.J."/>
            <person name="Tettelin H."/>
            <person name="Glass J.I."/>
            <person name="Rusch D."/>
            <person name="Podicherti R."/>
            <person name="Tsui H.-C.T."/>
            <person name="Winkler M.E."/>
        </authorList>
    </citation>
    <scope>NUCLEOTIDE SEQUENCE</scope>
</reference>
<dbReference type="AlphaFoldDB" id="A0A382LRG4"/>
<protein>
    <submittedName>
        <fullName evidence="1">Uncharacterized protein</fullName>
    </submittedName>
</protein>
<dbReference type="EMBL" id="UINC01088267">
    <property type="protein sequence ID" value="SVC38335.1"/>
    <property type="molecule type" value="Genomic_DNA"/>
</dbReference>
<name>A0A382LRG4_9ZZZZ</name>